<dbReference type="Pfam" id="PF19031">
    <property type="entry name" value="Intu_longin_1"/>
    <property type="match status" value="1"/>
</dbReference>
<evidence type="ECO:0000313" key="3">
    <source>
        <dbReference type="EMBL" id="SCV04506.1"/>
    </source>
</evidence>
<keyword evidence="4" id="KW-1185">Reference proteome</keyword>
<name>A0A1G4KJ47_9SACH</name>
<accession>A0A1G4KJ47</accession>
<proteinExistence type="inferred from homology"/>
<comment type="similarity">
    <text evidence="1">Belongs to the CCZ1 family.</text>
</comment>
<gene>
    <name evidence="3" type="ORF">LANO_0G10616G</name>
</gene>
<reference evidence="4" key="1">
    <citation type="submission" date="2016-03" db="EMBL/GenBank/DDBJ databases">
        <authorList>
            <person name="Devillers Hugo."/>
        </authorList>
    </citation>
    <scope>NUCLEOTIDE SEQUENCE [LARGE SCALE GENOMIC DNA]</scope>
</reference>
<dbReference type="Proteomes" id="UP000189911">
    <property type="component" value="Chromosome G"/>
</dbReference>
<dbReference type="GO" id="GO:0016192">
    <property type="term" value="P:vesicle-mediated transport"/>
    <property type="evidence" value="ECO:0007669"/>
    <property type="project" value="InterPro"/>
</dbReference>
<evidence type="ECO:0000256" key="1">
    <source>
        <dbReference type="ARBA" id="ARBA00005352"/>
    </source>
</evidence>
<protein>
    <submittedName>
        <fullName evidence="3">LANO_0G10616g1_1</fullName>
    </submittedName>
</protein>
<dbReference type="GO" id="GO:0035658">
    <property type="term" value="C:Mon1-Ccz1 complex"/>
    <property type="evidence" value="ECO:0007669"/>
    <property type="project" value="InterPro"/>
</dbReference>
<sequence length="636" mass="73061">MLDFVTVFNPSFSTNERDAEKQLLLFHSFQKGHSLSLNDKLAELGIIQATWRFSESFVDSKGVGESVLELGDKLLCTILVEEDFFVTLAIELAECEVPATYFLAHLRHCYDFFVLQFGSWCNFENPNKLTDCLNEVLVPFWSEMNLMPNHIWYTGFLSYWPQCYKAADLDNEKDLNPEALPWDTRLKQQVLLDDASFLGLQDILVYHLPKPATHKGYKSYGLVRNFTPNFDSLPKISNWIEYLDTIYTRLSSHVIAGNVQYKEILEEDAAETSNENEEQPVSNSLMNQSKKIYHNFTLPITFAYDAVQEVSNMTGVSSSMSLLTDFMPKIPSWNPWASSNDNKPKVARSEFLISPLSASFLPESYKVKVLELSYNGVVQSYNCLFWFYNEILVVLVFKKDFAKIWDHEYLHDIHFKLTNCISELYSSHLTSKPDKPPDSFCYATISKETHQIRSSFPLYKIQKILASASPLELVVNGLDEFLTSGANRKTSVATLNPTPGPIQDDDIVSKPSWGLSLMGGIFRKEQLEDKAVVQFDTFLDNISDEKLRCLHLDISKFVNTLSTSRRAEDLKEEKLIKLNNGVVCFIREDSDKIVILVENWFDKRGSKSKRVPSEKKSLVQYMRTDVTDWWNRVIRN</sequence>
<organism evidence="3 4">
    <name type="scientific">Lachancea nothofagi CBS 11611</name>
    <dbReference type="NCBI Taxonomy" id="1266666"/>
    <lineage>
        <taxon>Eukaryota</taxon>
        <taxon>Fungi</taxon>
        <taxon>Dikarya</taxon>
        <taxon>Ascomycota</taxon>
        <taxon>Saccharomycotina</taxon>
        <taxon>Saccharomycetes</taxon>
        <taxon>Saccharomycetales</taxon>
        <taxon>Saccharomycetaceae</taxon>
        <taxon>Lachancea</taxon>
    </lineage>
</organism>
<feature type="domain" description="CCZ1/INTU/HSP4 first Longin" evidence="2">
    <location>
        <begin position="2"/>
        <end position="118"/>
    </location>
</feature>
<evidence type="ECO:0000313" key="4">
    <source>
        <dbReference type="Proteomes" id="UP000189911"/>
    </source>
</evidence>
<dbReference type="EMBL" id="LT598453">
    <property type="protein sequence ID" value="SCV04506.1"/>
    <property type="molecule type" value="Genomic_DNA"/>
</dbReference>
<dbReference type="OrthoDB" id="240546at2759"/>
<dbReference type="PANTHER" id="PTHR13056">
    <property type="entry name" value="VACUOLAR FUSION PROTEIN CCZ1 HOMOLOG-RELATED"/>
    <property type="match status" value="1"/>
</dbReference>
<dbReference type="PANTHER" id="PTHR13056:SF0">
    <property type="entry name" value="VACUOLAR FUSION PROTEIN CCZ1 HOMOLOG-RELATED"/>
    <property type="match status" value="1"/>
</dbReference>
<dbReference type="InterPro" id="IPR013176">
    <property type="entry name" value="Ccz1"/>
</dbReference>
<dbReference type="AlphaFoldDB" id="A0A1G4KJ47"/>
<dbReference type="InterPro" id="IPR043987">
    <property type="entry name" value="CCZ1/INTU/HSP4_longin_1"/>
</dbReference>
<evidence type="ECO:0000259" key="2">
    <source>
        <dbReference type="Pfam" id="PF19031"/>
    </source>
</evidence>